<proteinExistence type="predicted"/>
<dbReference type="EMBL" id="JANVFT010000014">
    <property type="protein sequence ID" value="KAJ4498611.1"/>
    <property type="molecule type" value="Genomic_DNA"/>
</dbReference>
<name>A0ABQ8VRN3_9AGAR</name>
<keyword evidence="2" id="KW-1185">Reference proteome</keyword>
<comment type="caution">
    <text evidence="1">The sequence shown here is derived from an EMBL/GenBank/DDBJ whole genome shotgun (WGS) entry which is preliminary data.</text>
</comment>
<dbReference type="Proteomes" id="UP001150217">
    <property type="component" value="Unassembled WGS sequence"/>
</dbReference>
<sequence length="542" mass="59981">MTTFTDANTLLKCMEGRTSTALWDMVVSYRCSKLNTLLENVWKADPKTDKMKVLVDKKQASHYTAQLEFDLGHPHLSFATAEIMTGCAATLRIPFAVKSSMQWYTKKGDMDGEPDVMTIENGVYELQVTVPLKNVTGDVEPGDVDAKATFADKTIHLGENGVEASHIILHFSCQTAVYRFINISGKENKLDEPLSDAIDKVKAWFGDHNNLNQIDYRLATVKSIKADADPNGLLQPKSFIFAASGEKDDGVLSIFIQTVGSGSPPGNPAATFTSTSATPIHPIPKDQDASIIISHETFSRGVYLKQLEAYRVNRKLGEDKKAKEETVAKGFKYTFYLESDWDIQLNDIPQRSLFGTSSHFESFRVRLHESPCTMTIQDGRAKVQLAYTHDCDWYSKQHLNQYMGMGPSSEYTYGTVRVAVNVDQTTDFAKVQDTTTGIAVDMSITASSFKLSKTGIPGHLPPSDDKFAWYSDNRYTLDKGSVPQPLGDIELIFEDVKIVSPQLDLVAAESVLAPGMTIVHVDRIYCPYDVVLTGTMVEGAKV</sequence>
<protein>
    <submittedName>
        <fullName evidence="1">Uncharacterized protein</fullName>
    </submittedName>
</protein>
<accession>A0ABQ8VRN3</accession>
<evidence type="ECO:0000313" key="1">
    <source>
        <dbReference type="EMBL" id="KAJ4498611.1"/>
    </source>
</evidence>
<organism evidence="1 2">
    <name type="scientific">Lentinula lateritia</name>
    <dbReference type="NCBI Taxonomy" id="40482"/>
    <lineage>
        <taxon>Eukaryota</taxon>
        <taxon>Fungi</taxon>
        <taxon>Dikarya</taxon>
        <taxon>Basidiomycota</taxon>
        <taxon>Agaricomycotina</taxon>
        <taxon>Agaricomycetes</taxon>
        <taxon>Agaricomycetidae</taxon>
        <taxon>Agaricales</taxon>
        <taxon>Marasmiineae</taxon>
        <taxon>Omphalotaceae</taxon>
        <taxon>Lentinula</taxon>
    </lineage>
</organism>
<gene>
    <name evidence="1" type="ORF">C8R41DRAFT_916115</name>
</gene>
<evidence type="ECO:0000313" key="2">
    <source>
        <dbReference type="Proteomes" id="UP001150217"/>
    </source>
</evidence>
<reference evidence="1" key="1">
    <citation type="submission" date="2022-08" db="EMBL/GenBank/DDBJ databases">
        <title>A Global Phylogenomic Analysis of the Shiitake Genus Lentinula.</title>
        <authorList>
            <consortium name="DOE Joint Genome Institute"/>
            <person name="Sierra-Patev S."/>
            <person name="Min B."/>
            <person name="Naranjo-Ortiz M."/>
            <person name="Looney B."/>
            <person name="Konkel Z."/>
            <person name="Slot J.C."/>
            <person name="Sakamoto Y."/>
            <person name="Steenwyk J.L."/>
            <person name="Rokas A."/>
            <person name="Carro J."/>
            <person name="Camarero S."/>
            <person name="Ferreira P."/>
            <person name="Molpeceres G."/>
            <person name="Ruiz-Duenas F.J."/>
            <person name="Serrano A."/>
            <person name="Henrissat B."/>
            <person name="Drula E."/>
            <person name="Hughes K.W."/>
            <person name="Mata J.L."/>
            <person name="Ishikawa N.K."/>
            <person name="Vargas-Isla R."/>
            <person name="Ushijima S."/>
            <person name="Smith C.A."/>
            <person name="Ahrendt S."/>
            <person name="Andreopoulos W."/>
            <person name="He G."/>
            <person name="Labutti K."/>
            <person name="Lipzen A."/>
            <person name="Ng V."/>
            <person name="Riley R."/>
            <person name="Sandor L."/>
            <person name="Barry K."/>
            <person name="Martinez A.T."/>
            <person name="Xiao Y."/>
            <person name="Gibbons J.G."/>
            <person name="Terashima K."/>
            <person name="Grigoriev I.V."/>
            <person name="Hibbett D.S."/>
        </authorList>
    </citation>
    <scope>NUCLEOTIDE SEQUENCE</scope>
    <source>
        <strain evidence="1">RHP3577 ss4</strain>
    </source>
</reference>